<organism evidence="1 2">
    <name type="scientific">Treponema succinifaciens (strain ATCC 33096 / DSM 2489 / 6091)</name>
    <dbReference type="NCBI Taxonomy" id="869209"/>
    <lineage>
        <taxon>Bacteria</taxon>
        <taxon>Pseudomonadati</taxon>
        <taxon>Spirochaetota</taxon>
        <taxon>Spirochaetia</taxon>
        <taxon>Spirochaetales</taxon>
        <taxon>Treponemataceae</taxon>
        <taxon>Treponema</taxon>
    </lineage>
</organism>
<reference evidence="1 2" key="1">
    <citation type="journal article" date="2011" name="Stand. Genomic Sci.">
        <title>Complete genome sequence of Treponema succinifaciens type strain (6091).</title>
        <authorList>
            <person name="Han C."/>
            <person name="Gronow S."/>
            <person name="Teshima H."/>
            <person name="Lapidus A."/>
            <person name="Nolan M."/>
            <person name="Lucas S."/>
            <person name="Hammon N."/>
            <person name="Deshpande S."/>
            <person name="Cheng J.F."/>
            <person name="Zeytun A."/>
            <person name="Tapia R."/>
            <person name="Goodwin L."/>
            <person name="Pitluck S."/>
            <person name="Liolios K."/>
            <person name="Pagani I."/>
            <person name="Ivanova N."/>
            <person name="Mavromatis K."/>
            <person name="Mikhailova N."/>
            <person name="Huntemann M."/>
            <person name="Pati A."/>
            <person name="Chen A."/>
            <person name="Palaniappan K."/>
            <person name="Land M."/>
            <person name="Hauser L."/>
            <person name="Brambilla E.M."/>
            <person name="Rohde M."/>
            <person name="Goker M."/>
            <person name="Woyke T."/>
            <person name="Bristow J."/>
            <person name="Eisen J.A."/>
            <person name="Markowitz V."/>
            <person name="Hugenholtz P."/>
            <person name="Kyrpides N.C."/>
            <person name="Klenk H.P."/>
            <person name="Detter J.C."/>
        </authorList>
    </citation>
    <scope>NUCLEOTIDE SEQUENCE [LARGE SCALE GENOMIC DNA]</scope>
    <source>
        <strain evidence="2">ATCC 33096 / DSM 2489 / 6091</strain>
    </source>
</reference>
<evidence type="ECO:0000313" key="1">
    <source>
        <dbReference type="EMBL" id="AEB13227.1"/>
    </source>
</evidence>
<sequence length="184" mass="21967">MTILTYLNLFFIVLIFHFCSDNYSAETRDSIVNEFSSNKNVVSVNHYYDTEDWKNVMDFDVTLKNGVRMYIAGCQYDKNNDLIYESVYHINGWYLLEIIHYGTEDKYDSSSANKREIELMGKSVKYLLDNYQELFDFYMNVPEFDPAPYKTLKETFYNAPKKCMYDIYDENGRIIGVSKLYRRR</sequence>
<dbReference type="AlphaFoldDB" id="F2NUD4"/>
<dbReference type="KEGG" id="tsu:Tresu_0268"/>
<dbReference type="STRING" id="869209.Tresu_0268"/>
<name>F2NUD4_TRES6</name>
<protein>
    <submittedName>
        <fullName evidence="1">Uncharacterized protein</fullName>
    </submittedName>
</protein>
<evidence type="ECO:0000313" key="2">
    <source>
        <dbReference type="Proteomes" id="UP000006852"/>
    </source>
</evidence>
<dbReference type="HOGENOM" id="CLU_1467613_0_0_12"/>
<gene>
    <name evidence="1" type="ordered locus">Tresu_0268</name>
</gene>
<reference evidence="2" key="2">
    <citation type="submission" date="2011-04" db="EMBL/GenBank/DDBJ databases">
        <title>The complete genome of chromosome of Treponema succinifaciens DSM 2489.</title>
        <authorList>
            <person name="Lucas S."/>
            <person name="Copeland A."/>
            <person name="Lapidus A."/>
            <person name="Bruce D."/>
            <person name="Goodwin L."/>
            <person name="Pitluck S."/>
            <person name="Peters L."/>
            <person name="Kyrpides N."/>
            <person name="Mavromatis K."/>
            <person name="Ivanova N."/>
            <person name="Ovchinnikova G."/>
            <person name="Teshima H."/>
            <person name="Detter J.C."/>
            <person name="Tapia R."/>
            <person name="Han C."/>
            <person name="Land M."/>
            <person name="Hauser L."/>
            <person name="Markowitz V."/>
            <person name="Cheng J.-F."/>
            <person name="Hugenholtz P."/>
            <person name="Woyke T."/>
            <person name="Wu D."/>
            <person name="Gronow S."/>
            <person name="Wellnitz S."/>
            <person name="Brambilla E."/>
            <person name="Klenk H.-P."/>
            <person name="Eisen J.A."/>
        </authorList>
    </citation>
    <scope>NUCLEOTIDE SEQUENCE [LARGE SCALE GENOMIC DNA]</scope>
    <source>
        <strain evidence="2">ATCC 33096 / DSM 2489 / 6091</strain>
    </source>
</reference>
<proteinExistence type="predicted"/>
<keyword evidence="2" id="KW-1185">Reference proteome</keyword>
<dbReference type="Proteomes" id="UP000006852">
    <property type="component" value="Chromosome"/>
</dbReference>
<dbReference type="EMBL" id="CP002631">
    <property type="protein sequence ID" value="AEB13227.1"/>
    <property type="molecule type" value="Genomic_DNA"/>
</dbReference>
<accession>F2NUD4</accession>